<dbReference type="InterPro" id="IPR003439">
    <property type="entry name" value="ABC_transporter-like_ATP-bd"/>
</dbReference>
<dbReference type="InterPro" id="IPR010929">
    <property type="entry name" value="PDR_CDR_ABC"/>
</dbReference>
<feature type="transmembrane region" description="Helical" evidence="10">
    <location>
        <begin position="1196"/>
        <end position="1213"/>
    </location>
</feature>
<feature type="transmembrane region" description="Helical" evidence="10">
    <location>
        <begin position="594"/>
        <end position="620"/>
    </location>
</feature>
<evidence type="ECO:0000259" key="11">
    <source>
        <dbReference type="PROSITE" id="PS50893"/>
    </source>
</evidence>
<feature type="domain" description="ABC transporter" evidence="11">
    <location>
        <begin position="136"/>
        <end position="407"/>
    </location>
</feature>
<feature type="transmembrane region" description="Helical" evidence="10">
    <location>
        <begin position="626"/>
        <end position="651"/>
    </location>
</feature>
<dbReference type="CDD" id="cd03232">
    <property type="entry name" value="ABCG_PDR_domain2"/>
    <property type="match status" value="1"/>
</dbReference>
<dbReference type="InterPro" id="IPR034003">
    <property type="entry name" value="ABCG_PDR_2"/>
</dbReference>
<evidence type="ECO:0000313" key="13">
    <source>
        <dbReference type="Proteomes" id="UP001388673"/>
    </source>
</evidence>
<dbReference type="KEGG" id="kne:92180991"/>
<dbReference type="Pfam" id="PF00005">
    <property type="entry name" value="ABC_tran"/>
    <property type="match status" value="2"/>
</dbReference>
<dbReference type="PROSITE" id="PS00211">
    <property type="entry name" value="ABC_TRANSPORTER_1"/>
    <property type="match status" value="1"/>
</dbReference>
<evidence type="ECO:0000256" key="3">
    <source>
        <dbReference type="ARBA" id="ARBA00022692"/>
    </source>
</evidence>
<dbReference type="FunFam" id="3.40.50.300:FF:000054">
    <property type="entry name" value="ABC multidrug transporter atrF"/>
    <property type="match status" value="1"/>
</dbReference>
<keyword evidence="7 10" id="KW-0472">Membrane</keyword>
<evidence type="ECO:0000256" key="2">
    <source>
        <dbReference type="ARBA" id="ARBA00022448"/>
    </source>
</evidence>
<dbReference type="GO" id="GO:0016020">
    <property type="term" value="C:membrane"/>
    <property type="evidence" value="ECO:0007669"/>
    <property type="project" value="UniProtKB-SubCell"/>
</dbReference>
<accession>A0AAW0YKI6</accession>
<evidence type="ECO:0000256" key="1">
    <source>
        <dbReference type="ARBA" id="ARBA00004141"/>
    </source>
</evidence>
<feature type="compositionally biased region" description="Polar residues" evidence="9">
    <location>
        <begin position="1"/>
        <end position="13"/>
    </location>
</feature>
<comment type="catalytic activity">
    <reaction evidence="8">
        <text>itraconazole(in) + ATP + H2O = itraconazole(out) + ADP + phosphate + H(+)</text>
        <dbReference type="Rhea" id="RHEA:33503"/>
        <dbReference type="ChEBI" id="CHEBI:6076"/>
        <dbReference type="ChEBI" id="CHEBI:15377"/>
        <dbReference type="ChEBI" id="CHEBI:15378"/>
        <dbReference type="ChEBI" id="CHEBI:30616"/>
        <dbReference type="ChEBI" id="CHEBI:43474"/>
        <dbReference type="ChEBI" id="CHEBI:456216"/>
    </reaction>
    <physiologicalReaction direction="left-to-right" evidence="8">
        <dbReference type="Rhea" id="RHEA:33504"/>
    </physiologicalReaction>
</comment>
<evidence type="ECO:0000256" key="5">
    <source>
        <dbReference type="ARBA" id="ARBA00022840"/>
    </source>
</evidence>
<dbReference type="InterPro" id="IPR013525">
    <property type="entry name" value="ABC2_TM"/>
</dbReference>
<feature type="transmembrane region" description="Helical" evidence="10">
    <location>
        <begin position="663"/>
        <end position="680"/>
    </location>
</feature>
<evidence type="ECO:0000256" key="10">
    <source>
        <dbReference type="SAM" id="Phobius"/>
    </source>
</evidence>
<feature type="transmembrane region" description="Helical" evidence="10">
    <location>
        <begin position="768"/>
        <end position="786"/>
    </location>
</feature>
<proteinExistence type="predicted"/>
<feature type="transmembrane region" description="Helical" evidence="10">
    <location>
        <begin position="1234"/>
        <end position="1251"/>
    </location>
</feature>
<dbReference type="Pfam" id="PF01061">
    <property type="entry name" value="ABC2_membrane"/>
    <property type="match status" value="2"/>
</dbReference>
<dbReference type="InterPro" id="IPR027417">
    <property type="entry name" value="P-loop_NTPase"/>
</dbReference>
<feature type="region of interest" description="Disordered" evidence="9">
    <location>
        <begin position="1"/>
        <end position="46"/>
    </location>
</feature>
<keyword evidence="13" id="KW-1185">Reference proteome</keyword>
<gene>
    <name evidence="12" type="ORF">IAR55_003733</name>
</gene>
<keyword evidence="6 10" id="KW-1133">Transmembrane helix</keyword>
<feature type="transmembrane region" description="Helical" evidence="10">
    <location>
        <begin position="1307"/>
        <end position="1328"/>
    </location>
</feature>
<feature type="compositionally biased region" description="Polar residues" evidence="9">
    <location>
        <begin position="37"/>
        <end position="46"/>
    </location>
</feature>
<dbReference type="InterPro" id="IPR034001">
    <property type="entry name" value="ABCG_PDR_1"/>
</dbReference>
<evidence type="ECO:0000256" key="4">
    <source>
        <dbReference type="ARBA" id="ARBA00022741"/>
    </source>
</evidence>
<dbReference type="InterPro" id="IPR017871">
    <property type="entry name" value="ABC_transporter-like_CS"/>
</dbReference>
<feature type="domain" description="ABC transporter" evidence="11">
    <location>
        <begin position="854"/>
        <end position="1095"/>
    </location>
</feature>
<feature type="transmembrane region" description="Helical" evidence="10">
    <location>
        <begin position="1165"/>
        <end position="1184"/>
    </location>
</feature>
<dbReference type="InterPro" id="IPR003593">
    <property type="entry name" value="AAA+_ATPase"/>
</dbReference>
<dbReference type="EMBL" id="JBCAWK010000007">
    <property type="protein sequence ID" value="KAK8853032.1"/>
    <property type="molecule type" value="Genomic_DNA"/>
</dbReference>
<feature type="transmembrane region" description="Helical" evidence="10">
    <location>
        <begin position="1335"/>
        <end position="1355"/>
    </location>
</feature>
<dbReference type="GeneID" id="92180991"/>
<feature type="transmembrane region" description="Helical" evidence="10">
    <location>
        <begin position="1257"/>
        <end position="1276"/>
    </location>
</feature>
<dbReference type="SMART" id="SM00382">
    <property type="entry name" value="AAA"/>
    <property type="match status" value="2"/>
</dbReference>
<organism evidence="12 13">
    <name type="scientific">Kwoniella newhampshirensis</name>
    <dbReference type="NCBI Taxonomy" id="1651941"/>
    <lineage>
        <taxon>Eukaryota</taxon>
        <taxon>Fungi</taxon>
        <taxon>Dikarya</taxon>
        <taxon>Basidiomycota</taxon>
        <taxon>Agaricomycotina</taxon>
        <taxon>Tremellomycetes</taxon>
        <taxon>Tremellales</taxon>
        <taxon>Cryptococcaceae</taxon>
        <taxon>Kwoniella</taxon>
    </lineage>
</organism>
<feature type="region of interest" description="Disordered" evidence="9">
    <location>
        <begin position="121"/>
        <end position="159"/>
    </location>
</feature>
<keyword evidence="2" id="KW-0813">Transport</keyword>
<dbReference type="GO" id="GO:0140359">
    <property type="term" value="F:ABC-type transporter activity"/>
    <property type="evidence" value="ECO:0007669"/>
    <property type="project" value="InterPro"/>
</dbReference>
<feature type="transmembrane region" description="Helical" evidence="10">
    <location>
        <begin position="547"/>
        <end position="574"/>
    </location>
</feature>
<sequence>MADSDITISNSRPESIALDELSEGDLKRLDGGDENQNKTQTQWTYSDQLKQDNQSLEARGVPSIRQLPLAWDRVSIRGLGGADDIVYAPDLSNILAPWLQIKRRKTAARLRAAREAEKTANLNANANASSNVGSSVEHDGMSWTPGSKKPKKGEPGLRPGERYLLKDFSGLLKPGEMMLVVGRPGSGCTTFLKTLSSLTGGYAGVEGQVSYGSMKAGTKGFEPYRGEVSFISEEDFHDPNLSVGRTLDYALRMTTPSAAARPAAKDDGSIGTTDDFKEKKKSDLLRAFQIPHTEKTKVGNEYVRGVSGGERKRVSLAEALTPDPTIMCWDNATRGLDASTALGYARICRTLCDVSQKINVVSLYQAGNAIYDLFDKITVIAEGRLLYYGPRVDARPYFEALGFEQMDGANTADYLTAVTALEERRIRPGFEGRVPTTPAEFAAIYSKSDVARRMRAELDEYLADTTEQEGGTAIAQDSVQLQKNKGTRKGLPDKNNYMIQVRTAVIREYQQRWADKWTFWMRQLTTFLLAFITGSVFYAIPQTTGGLFLRGGVCFVSLVYPVTLAFADLSSAFVGRRVLSKHKAYSMYRPSAVFIAQTIADLPILVIQLVVYTIIIYWMSGLQQDAGLYFAFLLFTFLVVADVTALFRAIGYASSTYNDASKIAGSLFTAFTLYSGYVIYTPAMHPWFAWFRWLCPLYYGVEALMANELDGLTFECVAPQLAPYGADYGSGPSGCAITGATPGSTTLIGSTYLVDALHFHKPHVWRNFGVLIAWWVLYLAMGSFFLENIPAAGTTKAVTLFKPGGGGKYVKKAQAQGTDPRDVEEGVTAGQLVERPRGNVQTEVSEETFRGTTFSWQDLTYVVQADGKDKQLLDKVSGYCKAGTLTALMGSSGAGKTTLMDVLAARKSEGEVHGHVLLNGHPLHLSFQRTTGYCEQLDVHLPQATVREALEFSALLRQPRHIPDKEKLAYVDEIIELLELHDIEDAMVGVAGAGLGVEQRKRLTIGVELVSKPHLLFLDEPTSGLDGQSSFMILTFLKKLAAKGQSVLCTIHQPSASLFAGFDQLLLLKGGGKGIEFPSTANPAEYMIDVVSGDLSRGRDWAEVWLQSEERQLRMQELEAVNVEAAKYYNPEDQDENEFAATTWTQMRIVGARASLQLWRNLEYVVNKCMLHIMTGLIVGFSYWKIGHGYQDLQNRMFAIFNFVFVAPGVMVQTQPKFIANRDIFEKREKKAKLYSWVVFCFAEIIAELPYLLICAFLFWACWYATAGLSLAAGVAGPVFLEMVLYELLYTGIAQFIAAYAPNPEFAALIIPLFVGTVTTFCGVLIPYQQITAFWLYWLNPFTYLMGALLVFPLWDVEVQCKPEEFGIFDPPSGQTCGQYLETFLTYATGYLENPNDTSECHYCGYSKGEEYLASMNLTKHLDGWRDLLITLLFVLTSYGMVFLLLKLRSHKSKMAAE</sequence>
<feature type="transmembrane region" description="Helical" evidence="10">
    <location>
        <begin position="519"/>
        <end position="541"/>
    </location>
</feature>
<evidence type="ECO:0000256" key="9">
    <source>
        <dbReference type="SAM" id="MobiDB-lite"/>
    </source>
</evidence>
<dbReference type="SUPFAM" id="SSF52540">
    <property type="entry name" value="P-loop containing nucleoside triphosphate hydrolases"/>
    <property type="match status" value="2"/>
</dbReference>
<dbReference type="GO" id="GO:0005524">
    <property type="term" value="F:ATP binding"/>
    <property type="evidence" value="ECO:0007669"/>
    <property type="project" value="UniProtKB-KW"/>
</dbReference>
<evidence type="ECO:0000256" key="7">
    <source>
        <dbReference type="ARBA" id="ARBA00023136"/>
    </source>
</evidence>
<keyword evidence="5" id="KW-0067">ATP-binding</keyword>
<dbReference type="Proteomes" id="UP001388673">
    <property type="component" value="Unassembled WGS sequence"/>
</dbReference>
<dbReference type="GO" id="GO:0016887">
    <property type="term" value="F:ATP hydrolysis activity"/>
    <property type="evidence" value="ECO:0007669"/>
    <property type="project" value="InterPro"/>
</dbReference>
<comment type="subcellular location">
    <subcellularLocation>
        <location evidence="1">Membrane</location>
        <topology evidence="1">Multi-pass membrane protein</topology>
    </subcellularLocation>
</comment>
<dbReference type="RefSeq" id="XP_066802218.1">
    <property type="nucleotide sequence ID" value="XM_066946839.1"/>
</dbReference>
<keyword evidence="3 10" id="KW-0812">Transmembrane</keyword>
<feature type="compositionally biased region" description="Low complexity" evidence="9">
    <location>
        <begin position="121"/>
        <end position="135"/>
    </location>
</feature>
<dbReference type="PANTHER" id="PTHR19241">
    <property type="entry name" value="ATP-BINDING CASSETTE TRANSPORTER"/>
    <property type="match status" value="1"/>
</dbReference>
<comment type="caution">
    <text evidence="12">The sequence shown here is derived from an EMBL/GenBank/DDBJ whole genome shotgun (WGS) entry which is preliminary data.</text>
</comment>
<dbReference type="Gene3D" id="3.40.50.300">
    <property type="entry name" value="P-loop containing nucleotide triphosphate hydrolases"/>
    <property type="match status" value="2"/>
</dbReference>
<name>A0AAW0YKI6_9TREE</name>
<dbReference type="PROSITE" id="PS50893">
    <property type="entry name" value="ABC_TRANSPORTER_2"/>
    <property type="match status" value="2"/>
</dbReference>
<dbReference type="Pfam" id="PF06422">
    <property type="entry name" value="PDR_CDR"/>
    <property type="match status" value="1"/>
</dbReference>
<evidence type="ECO:0000313" key="12">
    <source>
        <dbReference type="EMBL" id="KAK8853032.1"/>
    </source>
</evidence>
<keyword evidence="4" id="KW-0547">Nucleotide-binding</keyword>
<protein>
    <recommendedName>
        <fullName evidence="11">ABC transporter domain-containing protein</fullName>
    </recommendedName>
</protein>
<dbReference type="CDD" id="cd03233">
    <property type="entry name" value="ABCG_PDR_domain1"/>
    <property type="match status" value="1"/>
</dbReference>
<feature type="transmembrane region" description="Helical" evidence="10">
    <location>
        <begin position="1428"/>
        <end position="1446"/>
    </location>
</feature>
<reference evidence="12 13" key="1">
    <citation type="journal article" date="2024" name="bioRxiv">
        <title>Comparative genomics of Cryptococcus and Kwoniella reveals pathogenesis evolution and contrasting karyotype dynamics via intercentromeric recombination or chromosome fusion.</title>
        <authorList>
            <person name="Coelho M.A."/>
            <person name="David-Palma M."/>
            <person name="Shea T."/>
            <person name="Bowers K."/>
            <person name="McGinley-Smith S."/>
            <person name="Mohammad A.W."/>
            <person name="Gnirke A."/>
            <person name="Yurkov A.M."/>
            <person name="Nowrousian M."/>
            <person name="Sun S."/>
            <person name="Cuomo C.A."/>
            <person name="Heitman J."/>
        </authorList>
    </citation>
    <scope>NUCLEOTIDE SEQUENCE [LARGE SCALE GENOMIC DNA]</scope>
    <source>
        <strain evidence="12 13">CBS 13917</strain>
    </source>
</reference>
<evidence type="ECO:0000256" key="8">
    <source>
        <dbReference type="ARBA" id="ARBA00051750"/>
    </source>
</evidence>
<evidence type="ECO:0000256" key="6">
    <source>
        <dbReference type="ARBA" id="ARBA00022989"/>
    </source>
</evidence>